<comment type="caution">
    <text evidence="1">The sequence shown here is derived from an EMBL/GenBank/DDBJ whole genome shotgun (WGS) entry which is preliminary data.</text>
</comment>
<dbReference type="Proteomes" id="UP001149074">
    <property type="component" value="Unassembled WGS sequence"/>
</dbReference>
<dbReference type="OrthoDB" id="432281at2759"/>
<dbReference type="GeneID" id="81352196"/>
<dbReference type="RefSeq" id="XP_056480441.1">
    <property type="nucleotide sequence ID" value="XM_056613217.1"/>
</dbReference>
<organism evidence="1 2">
    <name type="scientific">Penicillium argentinense</name>
    <dbReference type="NCBI Taxonomy" id="1131581"/>
    <lineage>
        <taxon>Eukaryota</taxon>
        <taxon>Fungi</taxon>
        <taxon>Dikarya</taxon>
        <taxon>Ascomycota</taxon>
        <taxon>Pezizomycotina</taxon>
        <taxon>Eurotiomycetes</taxon>
        <taxon>Eurotiomycetidae</taxon>
        <taxon>Eurotiales</taxon>
        <taxon>Aspergillaceae</taxon>
        <taxon>Penicillium</taxon>
    </lineage>
</organism>
<reference evidence="1" key="2">
    <citation type="journal article" date="2023" name="IMA Fungus">
        <title>Comparative genomic study of the Penicillium genus elucidates a diverse pangenome and 15 lateral gene transfer events.</title>
        <authorList>
            <person name="Petersen C."/>
            <person name="Sorensen T."/>
            <person name="Nielsen M.R."/>
            <person name="Sondergaard T.E."/>
            <person name="Sorensen J.L."/>
            <person name="Fitzpatrick D.A."/>
            <person name="Frisvad J.C."/>
            <person name="Nielsen K.L."/>
        </authorList>
    </citation>
    <scope>NUCLEOTIDE SEQUENCE</scope>
    <source>
        <strain evidence="1">IBT 30761</strain>
    </source>
</reference>
<dbReference type="EMBL" id="JAPQKI010000001">
    <property type="protein sequence ID" value="KAJ5112668.1"/>
    <property type="molecule type" value="Genomic_DNA"/>
</dbReference>
<reference evidence="1" key="1">
    <citation type="submission" date="2022-11" db="EMBL/GenBank/DDBJ databases">
        <authorList>
            <person name="Petersen C."/>
        </authorList>
    </citation>
    <scope>NUCLEOTIDE SEQUENCE</scope>
    <source>
        <strain evidence="1">IBT 30761</strain>
    </source>
</reference>
<evidence type="ECO:0000313" key="1">
    <source>
        <dbReference type="EMBL" id="KAJ5112668.1"/>
    </source>
</evidence>
<protein>
    <submittedName>
        <fullName evidence="1">Uncharacterized protein</fullName>
    </submittedName>
</protein>
<gene>
    <name evidence="1" type="ORF">N7532_000713</name>
</gene>
<keyword evidence="2" id="KW-1185">Reference proteome</keyword>
<proteinExistence type="predicted"/>
<dbReference type="AlphaFoldDB" id="A0A9W9G680"/>
<sequence length="421" mass="47511">MDMEGFAKIPDRSARSCPLDGDWRCATNSCFPDAITGAIIDGCVDCLYSMEENGLLPGGVEGGDPEYNCTGYAMTSIAIASEILAMQADYKGADLVPYREILELFIGRQIDNKLGPMAPSTVDNRFNHGKPILQIARVFTETLALLTNRHEHCNPDVDDRISTMLQGNVGYELCRRADKAIVEWARRYGIELADAHVHADDEEEGTVWHALCQNPIGETLFDDFARRSKYHPGDAAGGRIPLYEAIKRDRVDMVEWFVRPAQRPQNVWDSQDPKRVYESPIDLALTHNTGQASTCLYLLIQSPDHLEYMKNRFGDADGANDAYRAGLVRKLIDHFHTSEAETREKAKAVNIEKSLVELEIRRLKQFTLLKLKALTSRASKNWRATAEAERCREMCEKEDSPAAYLLNFVTPGGPHWRFQRR</sequence>
<name>A0A9W9G680_9EURO</name>
<accession>A0A9W9G680</accession>
<evidence type="ECO:0000313" key="2">
    <source>
        <dbReference type="Proteomes" id="UP001149074"/>
    </source>
</evidence>